<keyword evidence="1" id="KW-1133">Transmembrane helix</keyword>
<feature type="transmembrane region" description="Helical" evidence="1">
    <location>
        <begin position="540"/>
        <end position="557"/>
    </location>
</feature>
<feature type="transmembrane region" description="Helical" evidence="1">
    <location>
        <begin position="899"/>
        <end position="918"/>
    </location>
</feature>
<comment type="caution">
    <text evidence="3">The sequence shown here is derived from an EMBL/GenBank/DDBJ whole genome shotgun (WGS) entry which is preliminary data.</text>
</comment>
<evidence type="ECO:0000313" key="4">
    <source>
        <dbReference type="Proteomes" id="UP000237684"/>
    </source>
</evidence>
<feature type="transmembrane region" description="Helical" evidence="1">
    <location>
        <begin position="385"/>
        <end position="410"/>
    </location>
</feature>
<feature type="transmembrane region" description="Helical" evidence="1">
    <location>
        <begin position="12"/>
        <end position="35"/>
    </location>
</feature>
<accession>A0A2S8SQC9</accession>
<dbReference type="SUPFAM" id="SSF82693">
    <property type="entry name" value="Multidrug efflux transporter AcrB pore domain, PN1, PN2, PC1 and PC2 subdomains"/>
    <property type="match status" value="3"/>
</dbReference>
<feature type="transmembrane region" description="Helical" evidence="1">
    <location>
        <begin position="336"/>
        <end position="353"/>
    </location>
</feature>
<evidence type="ECO:0000256" key="1">
    <source>
        <dbReference type="SAM" id="Phobius"/>
    </source>
</evidence>
<dbReference type="EMBL" id="NIGF01000017">
    <property type="protein sequence ID" value="PQV63011.1"/>
    <property type="molecule type" value="Genomic_DNA"/>
</dbReference>
<sequence>MQKLAEICVKRPVFAAVLILVLIVVGGFGFTHLGVDRFPKIENPTVTVSTNYEGASPEAVETEITDIIEGSVNTISGIDELRSTSSEGSSSVTVAFDLSKDADVATQEVRDKVALVQNRLPDDVDRPTVRKQDPDAIPIVSIALSGTAPIRDITEYADKILTPQIENAPGVGEVSLSGGQLRQINIIPDPYKLRSYGLSVTDIASALARNNVEVPGGQVETGPSTLTLRTEGRIQNVVDFAKISLKSEAGGYVRLGDVARVEDSGAEVTSSAELNGAPTVLLSVRKQSGVNTLATIEGVKERVAKAAETIPSNYKLQVVRDQSQYIAAAVNAVEEHLIVGSILAILVVLVFLLNWRATLISAISIPASIIATFGLLWAFGYTLNIITLLALTLAVGIVIDDAIVVIENIFRVMEEKGLSAFDAAIEGTREIGLAVLATTLSLVAVFLPVAFMDGITGRLLASFGITMSFAIIVSLLVSFTIVPSLGARWLGIKSTKNEGGNGAGHKKSETSHNDSKNNKFFAPIDHVYTVMLKWSMAHRWAIVLMCAVSLGAVPTLYKMAPFNFLPDDDESQFQISASAPEGTSIPQMTKIARAIQSEVRKMPSTNYSLMTINGYGPRSNSSASVFVSMKPLDERSVSQNDAMQSVRRSLTRKLAAENLRLRVSPMNALPGFGGGGGGRGVQFVLSGPDLPTLSEAAATMIAEVKKLPGVADADTNFVAGQPEFVARVDRDKASDLGVGVTDVATALRYLVGGQQVSTYLEKGEQYEVHVRAPQDFRKNTEGISLWTVPSTTNGAVNLDQVTTFRRGTGPTRIQRLNRQRQIIVSANTAPGASTGEILTGMQDAYTKLQLPAGYTGAPSGSSREQIKSLNAFMLALSLSVVFMYLILAAQFESWIHPITILLSLPLTIPFALLSVVIFGQSLNIYSALGILLLFGVVKKNAILQVDHTNKLREGGMNRYDAIIQANRDRLRPILMTTLAFVAGMLPLVISTGTGSGTNRAIGSVIFGGQTLSLLLTLLATPVAYSLLDDLSGWLAKMRGQQVSPAQAKAEREREVRV</sequence>
<keyword evidence="1" id="KW-0812">Transmembrane</keyword>
<dbReference type="OrthoDB" id="9759330at2"/>
<gene>
    <name evidence="3" type="ORF">B1R32_11753</name>
</gene>
<dbReference type="AlphaFoldDB" id="A0A2S8SQC9"/>
<dbReference type="Proteomes" id="UP000237684">
    <property type="component" value="Unassembled WGS sequence"/>
</dbReference>
<feature type="transmembrane region" description="Helical" evidence="1">
    <location>
        <begin position="869"/>
        <end position="887"/>
    </location>
</feature>
<evidence type="ECO:0000313" key="3">
    <source>
        <dbReference type="EMBL" id="PQV63011.1"/>
    </source>
</evidence>
<feature type="transmembrane region" description="Helical" evidence="1">
    <location>
        <begin position="1004"/>
        <end position="1027"/>
    </location>
</feature>
<dbReference type="PROSITE" id="PS50156">
    <property type="entry name" value="SSD"/>
    <property type="match status" value="1"/>
</dbReference>
<protein>
    <submittedName>
        <fullName evidence="3">Hydrophobic/amphiphilic exporter-1, HAE1 family</fullName>
    </submittedName>
</protein>
<dbReference type="Gene3D" id="3.30.70.1430">
    <property type="entry name" value="Multidrug efflux transporter AcrB pore domain"/>
    <property type="match status" value="2"/>
</dbReference>
<dbReference type="PRINTS" id="PR00702">
    <property type="entry name" value="ACRIFLAVINRP"/>
</dbReference>
<dbReference type="InterPro" id="IPR000731">
    <property type="entry name" value="SSD"/>
</dbReference>
<reference evidence="3 4" key="1">
    <citation type="journal article" date="2018" name="Syst. Appl. Microbiol.">
        <title>Abditibacterium utsteinense sp. nov., the first cultivated member of candidate phylum FBP, isolated from ice-free Antarctic soil samples.</title>
        <authorList>
            <person name="Tahon G."/>
            <person name="Tytgat B."/>
            <person name="Lebbe L."/>
            <person name="Carlier A."/>
            <person name="Willems A."/>
        </authorList>
    </citation>
    <scope>NUCLEOTIDE SEQUENCE [LARGE SCALE GENOMIC DNA]</scope>
    <source>
        <strain evidence="3 4">LMG 29911</strain>
    </source>
</reference>
<dbReference type="SUPFAM" id="SSF82714">
    <property type="entry name" value="Multidrug efflux transporter AcrB TolC docking domain, DN and DC subdomains"/>
    <property type="match status" value="2"/>
</dbReference>
<feature type="transmembrane region" description="Helical" evidence="1">
    <location>
        <begin position="973"/>
        <end position="992"/>
    </location>
</feature>
<dbReference type="InterPro" id="IPR001036">
    <property type="entry name" value="Acrflvin-R"/>
</dbReference>
<dbReference type="Gene3D" id="3.30.2090.10">
    <property type="entry name" value="Multidrug efflux transporter AcrB TolC docking domain, DN and DC subdomains"/>
    <property type="match status" value="2"/>
</dbReference>
<dbReference type="GO" id="GO:0042910">
    <property type="term" value="F:xenobiotic transmembrane transporter activity"/>
    <property type="evidence" value="ECO:0007669"/>
    <property type="project" value="TreeGrafter"/>
</dbReference>
<name>A0A2S8SQC9_9BACT</name>
<dbReference type="Gene3D" id="3.30.70.1440">
    <property type="entry name" value="Multidrug efflux transporter AcrB pore domain"/>
    <property type="match status" value="1"/>
</dbReference>
<feature type="transmembrane region" description="Helical" evidence="1">
    <location>
        <begin position="924"/>
        <end position="942"/>
    </location>
</feature>
<dbReference type="PANTHER" id="PTHR32063:SF0">
    <property type="entry name" value="SWARMING MOTILITY PROTEIN SWRC"/>
    <property type="match status" value="1"/>
</dbReference>
<evidence type="ECO:0000259" key="2">
    <source>
        <dbReference type="PROSITE" id="PS50156"/>
    </source>
</evidence>
<dbReference type="InParanoid" id="A0A2S8SQC9"/>
<dbReference type="Gene3D" id="1.20.1640.10">
    <property type="entry name" value="Multidrug efflux transporter AcrB transmembrane domain"/>
    <property type="match status" value="2"/>
</dbReference>
<dbReference type="Gene3D" id="3.30.70.1320">
    <property type="entry name" value="Multidrug efflux transporter AcrB pore domain like"/>
    <property type="match status" value="1"/>
</dbReference>
<feature type="transmembrane region" description="Helical" evidence="1">
    <location>
        <begin position="360"/>
        <end position="379"/>
    </location>
</feature>
<keyword evidence="4" id="KW-1185">Reference proteome</keyword>
<dbReference type="Pfam" id="PF00873">
    <property type="entry name" value="ACR_tran"/>
    <property type="match status" value="1"/>
</dbReference>
<dbReference type="RefSeq" id="WP_106380884.1">
    <property type="nucleotide sequence ID" value="NZ_NIGF01000017.1"/>
</dbReference>
<feature type="transmembrane region" description="Helical" evidence="1">
    <location>
        <begin position="463"/>
        <end position="486"/>
    </location>
</feature>
<dbReference type="GO" id="GO:0005886">
    <property type="term" value="C:plasma membrane"/>
    <property type="evidence" value="ECO:0007669"/>
    <property type="project" value="TreeGrafter"/>
</dbReference>
<feature type="transmembrane region" description="Helical" evidence="1">
    <location>
        <begin position="431"/>
        <end position="451"/>
    </location>
</feature>
<proteinExistence type="predicted"/>
<dbReference type="SUPFAM" id="SSF82866">
    <property type="entry name" value="Multidrug efflux transporter AcrB transmembrane domain"/>
    <property type="match status" value="2"/>
</dbReference>
<organism evidence="3 4">
    <name type="scientific">Abditibacterium utsteinense</name>
    <dbReference type="NCBI Taxonomy" id="1960156"/>
    <lineage>
        <taxon>Bacteria</taxon>
        <taxon>Pseudomonadati</taxon>
        <taxon>Abditibacteriota</taxon>
        <taxon>Abditibacteriia</taxon>
        <taxon>Abditibacteriales</taxon>
        <taxon>Abditibacteriaceae</taxon>
        <taxon>Abditibacterium</taxon>
    </lineage>
</organism>
<dbReference type="InterPro" id="IPR027463">
    <property type="entry name" value="AcrB_DN_DC_subdom"/>
</dbReference>
<dbReference type="FunCoup" id="A0A2S8SQC9">
    <property type="interactions" value="284"/>
</dbReference>
<dbReference type="FunFam" id="3.30.70.1430:FF:000001">
    <property type="entry name" value="Efflux pump membrane transporter"/>
    <property type="match status" value="1"/>
</dbReference>
<keyword evidence="1" id="KW-0472">Membrane</keyword>
<feature type="domain" description="SSD" evidence="2">
    <location>
        <begin position="359"/>
        <end position="488"/>
    </location>
</feature>
<dbReference type="PANTHER" id="PTHR32063">
    <property type="match status" value="1"/>
</dbReference>